<evidence type="ECO:0000256" key="1">
    <source>
        <dbReference type="SAM" id="Phobius"/>
    </source>
</evidence>
<dbReference type="AlphaFoldDB" id="A0AAD7HQE2"/>
<protein>
    <submittedName>
        <fullName evidence="2">Uncharacterized protein</fullName>
    </submittedName>
</protein>
<keyword evidence="1" id="KW-0472">Membrane</keyword>
<comment type="caution">
    <text evidence="2">The sequence shown here is derived from an EMBL/GenBank/DDBJ whole genome shotgun (WGS) entry which is preliminary data.</text>
</comment>
<dbReference type="Proteomes" id="UP001215598">
    <property type="component" value="Unassembled WGS sequence"/>
</dbReference>
<keyword evidence="3" id="KW-1185">Reference proteome</keyword>
<evidence type="ECO:0000313" key="3">
    <source>
        <dbReference type="Proteomes" id="UP001215598"/>
    </source>
</evidence>
<evidence type="ECO:0000313" key="2">
    <source>
        <dbReference type="EMBL" id="KAJ7725461.1"/>
    </source>
</evidence>
<sequence length="124" mass="14247">MSQRSRIDSNPTTRDSIHLLQDCLTFSATRAASAELALAQEKYRQDWLTQRCLVSNLYCESSLKFPFNSRYAVLSMRDTLLTTYFHVLPFQESTRTSMRFILTLIYSYAALDSRALLYLSIVAG</sequence>
<organism evidence="2 3">
    <name type="scientific">Mycena metata</name>
    <dbReference type="NCBI Taxonomy" id="1033252"/>
    <lineage>
        <taxon>Eukaryota</taxon>
        <taxon>Fungi</taxon>
        <taxon>Dikarya</taxon>
        <taxon>Basidiomycota</taxon>
        <taxon>Agaricomycotina</taxon>
        <taxon>Agaricomycetes</taxon>
        <taxon>Agaricomycetidae</taxon>
        <taxon>Agaricales</taxon>
        <taxon>Marasmiineae</taxon>
        <taxon>Mycenaceae</taxon>
        <taxon>Mycena</taxon>
    </lineage>
</organism>
<name>A0AAD7HQE2_9AGAR</name>
<keyword evidence="1" id="KW-0812">Transmembrane</keyword>
<keyword evidence="1" id="KW-1133">Transmembrane helix</keyword>
<reference evidence="2" key="1">
    <citation type="submission" date="2023-03" db="EMBL/GenBank/DDBJ databases">
        <title>Massive genome expansion in bonnet fungi (Mycena s.s.) driven by repeated elements and novel gene families across ecological guilds.</title>
        <authorList>
            <consortium name="Lawrence Berkeley National Laboratory"/>
            <person name="Harder C.B."/>
            <person name="Miyauchi S."/>
            <person name="Viragh M."/>
            <person name="Kuo A."/>
            <person name="Thoen E."/>
            <person name="Andreopoulos B."/>
            <person name="Lu D."/>
            <person name="Skrede I."/>
            <person name="Drula E."/>
            <person name="Henrissat B."/>
            <person name="Morin E."/>
            <person name="Kohler A."/>
            <person name="Barry K."/>
            <person name="LaButti K."/>
            <person name="Morin E."/>
            <person name="Salamov A."/>
            <person name="Lipzen A."/>
            <person name="Mereny Z."/>
            <person name="Hegedus B."/>
            <person name="Baldrian P."/>
            <person name="Stursova M."/>
            <person name="Weitz H."/>
            <person name="Taylor A."/>
            <person name="Grigoriev I.V."/>
            <person name="Nagy L.G."/>
            <person name="Martin F."/>
            <person name="Kauserud H."/>
        </authorList>
    </citation>
    <scope>NUCLEOTIDE SEQUENCE</scope>
    <source>
        <strain evidence="2">CBHHK182m</strain>
    </source>
</reference>
<feature type="transmembrane region" description="Helical" evidence="1">
    <location>
        <begin position="100"/>
        <end position="121"/>
    </location>
</feature>
<accession>A0AAD7HQE2</accession>
<gene>
    <name evidence="2" type="ORF">B0H16DRAFT_1895084</name>
</gene>
<proteinExistence type="predicted"/>
<dbReference type="EMBL" id="JARKIB010000194">
    <property type="protein sequence ID" value="KAJ7725461.1"/>
    <property type="molecule type" value="Genomic_DNA"/>
</dbReference>